<evidence type="ECO:0000313" key="2">
    <source>
        <dbReference type="EMBL" id="GAQ23472.1"/>
    </source>
</evidence>
<protein>
    <submittedName>
        <fullName evidence="2">Uncharacterized protein</fullName>
    </submittedName>
</protein>
<organism evidence="2 3">
    <name type="scientific">Deinococcus grandis</name>
    <dbReference type="NCBI Taxonomy" id="57498"/>
    <lineage>
        <taxon>Bacteria</taxon>
        <taxon>Thermotogati</taxon>
        <taxon>Deinococcota</taxon>
        <taxon>Deinococci</taxon>
        <taxon>Deinococcales</taxon>
        <taxon>Deinococcaceae</taxon>
        <taxon>Deinococcus</taxon>
    </lineage>
</organism>
<sequence>MQRDQQSLAEVELEGVARSDAPDPSGAGKGAVMTPFPQGLQFNQQLVELGRTQPHAYAG</sequence>
<reference evidence="3" key="1">
    <citation type="submission" date="2015-11" db="EMBL/GenBank/DDBJ databases">
        <title>Draft Genome Sequence of the Radioresistant Bacterium Deinococcus grandis, Isolated from Freshwater Fish in Japan.</title>
        <authorList>
            <person name="Satoh K."/>
            <person name="Onodera T."/>
            <person name="Omoso K."/>
            <person name="Takeda-Yano K."/>
            <person name="Katayama T."/>
            <person name="Oono Y."/>
            <person name="Narumi I."/>
        </authorList>
    </citation>
    <scope>NUCLEOTIDE SEQUENCE [LARGE SCALE GENOMIC DNA]</scope>
    <source>
        <strain evidence="3">ATCC 43672</strain>
    </source>
</reference>
<evidence type="ECO:0000256" key="1">
    <source>
        <dbReference type="SAM" id="MobiDB-lite"/>
    </source>
</evidence>
<gene>
    <name evidence="2" type="ORF">DEIGR_200327</name>
</gene>
<dbReference type="EMBL" id="BCMS01000002">
    <property type="protein sequence ID" value="GAQ23472.1"/>
    <property type="molecule type" value="Genomic_DNA"/>
</dbReference>
<feature type="region of interest" description="Disordered" evidence="1">
    <location>
        <begin position="1"/>
        <end position="36"/>
    </location>
</feature>
<dbReference type="AlphaFoldDB" id="A0A124BS75"/>
<accession>A0A124BS75</accession>
<comment type="caution">
    <text evidence="2">The sequence shown here is derived from an EMBL/GenBank/DDBJ whole genome shotgun (WGS) entry which is preliminary data.</text>
</comment>
<name>A0A124BS75_9DEIO</name>
<proteinExistence type="predicted"/>
<keyword evidence="3" id="KW-1185">Reference proteome</keyword>
<evidence type="ECO:0000313" key="3">
    <source>
        <dbReference type="Proteomes" id="UP000056209"/>
    </source>
</evidence>
<dbReference type="Proteomes" id="UP000056209">
    <property type="component" value="Unassembled WGS sequence"/>
</dbReference>